<organism evidence="8 9">
    <name type="scientific">Siminovitchia sediminis</name>
    <dbReference type="NCBI Taxonomy" id="1274353"/>
    <lineage>
        <taxon>Bacteria</taxon>
        <taxon>Bacillati</taxon>
        <taxon>Bacillota</taxon>
        <taxon>Bacilli</taxon>
        <taxon>Bacillales</taxon>
        <taxon>Bacillaceae</taxon>
        <taxon>Siminovitchia</taxon>
    </lineage>
</organism>
<dbReference type="EMBL" id="JBHUEO010000017">
    <property type="protein sequence ID" value="MFD1706633.1"/>
    <property type="molecule type" value="Genomic_DNA"/>
</dbReference>
<dbReference type="Gene3D" id="3.30.360.10">
    <property type="entry name" value="Dihydrodipicolinate Reductase, domain 2"/>
    <property type="match status" value="1"/>
</dbReference>
<feature type="domain" description="Semialdehyde dehydrogenase NAD-binding" evidence="7">
    <location>
        <begin position="2"/>
        <end position="141"/>
    </location>
</feature>
<dbReference type="CDD" id="cd23934">
    <property type="entry name" value="AGPR_1_C"/>
    <property type="match status" value="1"/>
</dbReference>
<feature type="active site" evidence="5 6">
    <location>
        <position position="151"/>
    </location>
</feature>
<protein>
    <recommendedName>
        <fullName evidence="5">N-acetyl-gamma-glutamyl-phosphate reductase</fullName>
        <shortName evidence="5">AGPR</shortName>
        <ecNumber evidence="5">1.2.1.38</ecNumber>
    </recommendedName>
    <alternativeName>
        <fullName evidence="5">N-acetyl-glutamate semialdehyde dehydrogenase</fullName>
        <shortName evidence="5">NAGSA dehydrogenase</shortName>
    </alternativeName>
</protein>
<dbReference type="InterPro" id="IPR036291">
    <property type="entry name" value="NAD(P)-bd_dom_sf"/>
</dbReference>
<name>A0ABW4KKB6_9BACI</name>
<reference evidence="9" key="1">
    <citation type="journal article" date="2019" name="Int. J. Syst. Evol. Microbiol.">
        <title>The Global Catalogue of Microorganisms (GCM) 10K type strain sequencing project: providing services to taxonomists for standard genome sequencing and annotation.</title>
        <authorList>
            <consortium name="The Broad Institute Genomics Platform"/>
            <consortium name="The Broad Institute Genome Sequencing Center for Infectious Disease"/>
            <person name="Wu L."/>
            <person name="Ma J."/>
        </authorList>
    </citation>
    <scope>NUCLEOTIDE SEQUENCE [LARGE SCALE GENOMIC DNA]</scope>
    <source>
        <strain evidence="9">CGMCC 1.12295</strain>
    </source>
</reference>
<dbReference type="Gene3D" id="3.40.50.720">
    <property type="entry name" value="NAD(P)-binding Rossmann-like Domain"/>
    <property type="match status" value="1"/>
</dbReference>
<dbReference type="SUPFAM" id="SSF51735">
    <property type="entry name" value="NAD(P)-binding Rossmann-fold domains"/>
    <property type="match status" value="1"/>
</dbReference>
<evidence type="ECO:0000259" key="7">
    <source>
        <dbReference type="SMART" id="SM00859"/>
    </source>
</evidence>
<comment type="caution">
    <text evidence="8">The sequence shown here is derived from an EMBL/GenBank/DDBJ whole genome shotgun (WGS) entry which is preliminary data.</text>
</comment>
<proteinExistence type="inferred from homology"/>
<keyword evidence="4 5" id="KW-0560">Oxidoreductase</keyword>
<comment type="similarity">
    <text evidence="5">Belongs to the NAGSA dehydrogenase family. Type 1 subfamily.</text>
</comment>
<keyword evidence="2 5" id="KW-0028">Amino-acid biosynthesis</keyword>
<dbReference type="InterPro" id="IPR000534">
    <property type="entry name" value="Semialdehyde_DH_NAD-bd"/>
</dbReference>
<evidence type="ECO:0000256" key="6">
    <source>
        <dbReference type="PROSITE-ProRule" id="PRU10010"/>
    </source>
</evidence>
<sequence length="346" mass="38192">MKAGVIGATGYGGAELLRILQSHPHFEIEAVYSSSQQGKSIVEHYPHLSDIVPMTLEDIEPKEIARKTGVVFLATPSGISAEIAPLLLQEGCTVIDLSGDFRLKNTNDYETWYKKSPAPKEWIDQAVYAMPELNREQIKTKETKFISNPGCYPTATLLGLAPLVKRGLVEENSILVDAKSGVSGAGQTATFGTIFNELNENFKIYKVNAHQHIPEIEQMLANWNYESPITFNTHLVPMTRGIMATIYGKLSADVTQEELLELYSNFYKDEPFIRIRPDGVFPATKEVYGSNYCDMGIGLDTRTGRVTVVSVIDNLMKGAAGQAIQNANILFGFDETAGLQFTPVYP</sequence>
<dbReference type="InterPro" id="IPR050085">
    <property type="entry name" value="AGPR"/>
</dbReference>
<dbReference type="GO" id="GO:0003942">
    <property type="term" value="F:N-acetyl-gamma-glutamyl-phosphate reductase activity"/>
    <property type="evidence" value="ECO:0007669"/>
    <property type="project" value="UniProtKB-EC"/>
</dbReference>
<dbReference type="InterPro" id="IPR023013">
    <property type="entry name" value="AGPR_AS"/>
</dbReference>
<dbReference type="PROSITE" id="PS01224">
    <property type="entry name" value="ARGC"/>
    <property type="match status" value="1"/>
</dbReference>
<evidence type="ECO:0000256" key="2">
    <source>
        <dbReference type="ARBA" id="ARBA00022605"/>
    </source>
</evidence>
<comment type="subcellular location">
    <subcellularLocation>
        <location evidence="5">Cytoplasm</location>
    </subcellularLocation>
</comment>
<accession>A0ABW4KKB6</accession>
<dbReference type="SUPFAM" id="SSF55347">
    <property type="entry name" value="Glyceraldehyde-3-phosphate dehydrogenase-like, C-terminal domain"/>
    <property type="match status" value="1"/>
</dbReference>
<evidence type="ECO:0000313" key="8">
    <source>
        <dbReference type="EMBL" id="MFD1706633.1"/>
    </source>
</evidence>
<dbReference type="Pfam" id="PF22698">
    <property type="entry name" value="Semialdhyde_dhC_1"/>
    <property type="match status" value="1"/>
</dbReference>
<evidence type="ECO:0000256" key="3">
    <source>
        <dbReference type="ARBA" id="ARBA00022857"/>
    </source>
</evidence>
<dbReference type="PANTHER" id="PTHR32338">
    <property type="entry name" value="N-ACETYL-GAMMA-GLUTAMYL-PHOSPHATE REDUCTASE, CHLOROPLASTIC-RELATED-RELATED"/>
    <property type="match status" value="1"/>
</dbReference>
<evidence type="ECO:0000256" key="1">
    <source>
        <dbReference type="ARBA" id="ARBA00022571"/>
    </source>
</evidence>
<comment type="pathway">
    <text evidence="5">Amino-acid biosynthesis; L-arginine biosynthesis; N(2)-acetyl-L-ornithine from L-glutamate: step 3/4.</text>
</comment>
<dbReference type="PANTHER" id="PTHR32338:SF10">
    <property type="entry name" value="N-ACETYL-GAMMA-GLUTAMYL-PHOSPHATE REDUCTASE, CHLOROPLASTIC-RELATED"/>
    <property type="match status" value="1"/>
</dbReference>
<dbReference type="SMART" id="SM00859">
    <property type="entry name" value="Semialdhyde_dh"/>
    <property type="match status" value="1"/>
</dbReference>
<dbReference type="CDD" id="cd17895">
    <property type="entry name" value="AGPR_1_N"/>
    <property type="match status" value="1"/>
</dbReference>
<dbReference type="EC" id="1.2.1.38" evidence="5"/>
<dbReference type="HAMAP" id="MF_00150">
    <property type="entry name" value="ArgC_type1"/>
    <property type="match status" value="1"/>
</dbReference>
<dbReference type="RefSeq" id="WP_380773263.1">
    <property type="nucleotide sequence ID" value="NZ_JBHUEO010000017.1"/>
</dbReference>
<keyword evidence="3 5" id="KW-0521">NADP</keyword>
<dbReference type="InterPro" id="IPR000706">
    <property type="entry name" value="AGPR_type-1"/>
</dbReference>
<evidence type="ECO:0000256" key="5">
    <source>
        <dbReference type="HAMAP-Rule" id="MF_00150"/>
    </source>
</evidence>
<evidence type="ECO:0000256" key="4">
    <source>
        <dbReference type="ARBA" id="ARBA00023002"/>
    </source>
</evidence>
<evidence type="ECO:0000313" key="9">
    <source>
        <dbReference type="Proteomes" id="UP001597301"/>
    </source>
</evidence>
<dbReference type="Proteomes" id="UP001597301">
    <property type="component" value="Unassembled WGS sequence"/>
</dbReference>
<dbReference type="InterPro" id="IPR058924">
    <property type="entry name" value="AGPR_dimerisation_dom"/>
</dbReference>
<comment type="catalytic activity">
    <reaction evidence="5">
        <text>N-acetyl-L-glutamate 5-semialdehyde + phosphate + NADP(+) = N-acetyl-L-glutamyl 5-phosphate + NADPH + H(+)</text>
        <dbReference type="Rhea" id="RHEA:21588"/>
        <dbReference type="ChEBI" id="CHEBI:15378"/>
        <dbReference type="ChEBI" id="CHEBI:29123"/>
        <dbReference type="ChEBI" id="CHEBI:43474"/>
        <dbReference type="ChEBI" id="CHEBI:57783"/>
        <dbReference type="ChEBI" id="CHEBI:57936"/>
        <dbReference type="ChEBI" id="CHEBI:58349"/>
        <dbReference type="EC" id="1.2.1.38"/>
    </reaction>
</comment>
<gene>
    <name evidence="5 8" type="primary">argC</name>
    <name evidence="8" type="ORF">ACFSCZ_07675</name>
</gene>
<dbReference type="NCBIfam" id="TIGR01850">
    <property type="entry name" value="argC"/>
    <property type="match status" value="1"/>
</dbReference>
<keyword evidence="1 5" id="KW-0055">Arginine biosynthesis</keyword>
<dbReference type="Pfam" id="PF01118">
    <property type="entry name" value="Semialdhyde_dh"/>
    <property type="match status" value="1"/>
</dbReference>
<keyword evidence="9" id="KW-1185">Reference proteome</keyword>
<comment type="function">
    <text evidence="5">Catalyzes the NADPH-dependent reduction of N-acetyl-5-glutamyl phosphate to yield N-acetyl-L-glutamate 5-semialdehyde.</text>
</comment>
<keyword evidence="5" id="KW-0963">Cytoplasm</keyword>